<name>A0A5M8NYT9_9BACT</name>
<protein>
    <submittedName>
        <fullName evidence="1">Uncharacterized protein</fullName>
    </submittedName>
</protein>
<sequence>MSLALSVICLAVAGVSAQVRMGGLDDPHASAVLDLNANDSKNDGTLGLALPRVALTSTTT</sequence>
<proteinExistence type="predicted"/>
<evidence type="ECO:0000313" key="1">
    <source>
        <dbReference type="EMBL" id="KAA6301289.1"/>
    </source>
</evidence>
<gene>
    <name evidence="1" type="ORF">EZS26_002598</name>
</gene>
<dbReference type="Proteomes" id="UP000324575">
    <property type="component" value="Unassembled WGS sequence"/>
</dbReference>
<accession>A0A5M8NYT9</accession>
<reference evidence="1 2" key="1">
    <citation type="submission" date="2019-03" db="EMBL/GenBank/DDBJ databases">
        <title>Single cell metagenomics reveals metabolic interactions within the superorganism composed of flagellate Streblomastix strix and complex community of Bacteroidetes bacteria on its surface.</title>
        <authorList>
            <person name="Treitli S.C."/>
            <person name="Kolisko M."/>
            <person name="Husnik F."/>
            <person name="Keeling P."/>
            <person name="Hampl V."/>
        </authorList>
    </citation>
    <scope>NUCLEOTIDE SEQUENCE [LARGE SCALE GENOMIC DNA]</scope>
    <source>
        <strain evidence="1">St1</strain>
    </source>
</reference>
<comment type="caution">
    <text evidence="1">The sequence shown here is derived from an EMBL/GenBank/DDBJ whole genome shotgun (WGS) entry which is preliminary data.</text>
</comment>
<evidence type="ECO:0000313" key="2">
    <source>
        <dbReference type="Proteomes" id="UP000324575"/>
    </source>
</evidence>
<organism evidence="1 2">
    <name type="scientific">Candidatus Ordinivivax streblomastigis</name>
    <dbReference type="NCBI Taxonomy" id="2540710"/>
    <lineage>
        <taxon>Bacteria</taxon>
        <taxon>Pseudomonadati</taxon>
        <taxon>Bacteroidota</taxon>
        <taxon>Bacteroidia</taxon>
        <taxon>Bacteroidales</taxon>
        <taxon>Candidatus Ordinivivax</taxon>
    </lineage>
</organism>
<dbReference type="AlphaFoldDB" id="A0A5M8NYT9"/>
<dbReference type="EMBL" id="SNRX01000022">
    <property type="protein sequence ID" value="KAA6301289.1"/>
    <property type="molecule type" value="Genomic_DNA"/>
</dbReference>